<protein>
    <submittedName>
        <fullName evidence="1">Transcriptional regulator</fullName>
    </submittedName>
</protein>
<dbReference type="InterPro" id="IPR014710">
    <property type="entry name" value="RmlC-like_jellyroll"/>
</dbReference>
<dbReference type="Pfam" id="PF16867">
    <property type="entry name" value="DMSP_lyase"/>
    <property type="match status" value="1"/>
</dbReference>
<dbReference type="Gene3D" id="2.60.120.10">
    <property type="entry name" value="Jelly Rolls"/>
    <property type="match status" value="1"/>
</dbReference>
<accession>A0A501WTM8</accession>
<dbReference type="OrthoDB" id="9083851at2"/>
<dbReference type="RefSeq" id="WP_140453733.1">
    <property type="nucleotide sequence ID" value="NZ_VFRP01000006.1"/>
</dbReference>
<gene>
    <name evidence="1" type="ORF">FJM51_08700</name>
</gene>
<reference evidence="1 2" key="1">
    <citation type="submission" date="2019-06" db="EMBL/GenBank/DDBJ databases">
        <title>A novel bacterium of genus Amaricoccus, isolated from marine sediment.</title>
        <authorList>
            <person name="Huang H."/>
            <person name="Mo K."/>
            <person name="Hu Y."/>
        </authorList>
    </citation>
    <scope>NUCLEOTIDE SEQUENCE [LARGE SCALE GENOMIC DNA]</scope>
    <source>
        <strain evidence="1 2">HB172011</strain>
    </source>
</reference>
<sequence length="198" mass="21642">MDSRDPALQSFVDAALAAYAEVVPGPEARASLDRITAALGTPAPRRERPGRRLPVCEHLDAALAVAVPRPALRHLIESFRAVEPDLEWVRRASFDASASANFTEGHANAMILGPAGLENRADVWFGVSLLAPRVRYTDHSHAPEETYLVLSEGEFRQGDGAWFAPGIGGSFYNTPFVTHAMRSGAHPLFAFWALWPER</sequence>
<dbReference type="EMBL" id="VFRP01000006">
    <property type="protein sequence ID" value="TPE51760.1"/>
    <property type="molecule type" value="Genomic_DNA"/>
</dbReference>
<organism evidence="1 2">
    <name type="scientific">Amaricoccus solimangrovi</name>
    <dbReference type="NCBI Taxonomy" id="2589815"/>
    <lineage>
        <taxon>Bacteria</taxon>
        <taxon>Pseudomonadati</taxon>
        <taxon>Pseudomonadota</taxon>
        <taxon>Alphaproteobacteria</taxon>
        <taxon>Rhodobacterales</taxon>
        <taxon>Paracoccaceae</taxon>
        <taxon>Amaricoccus</taxon>
    </lineage>
</organism>
<dbReference type="InterPro" id="IPR011051">
    <property type="entry name" value="RmlC_Cupin_sf"/>
</dbReference>
<proteinExistence type="predicted"/>
<comment type="caution">
    <text evidence="1">The sequence shown here is derived from an EMBL/GenBank/DDBJ whole genome shotgun (WGS) entry which is preliminary data.</text>
</comment>
<keyword evidence="2" id="KW-1185">Reference proteome</keyword>
<dbReference type="AlphaFoldDB" id="A0A501WTM8"/>
<name>A0A501WTM8_9RHOB</name>
<dbReference type="GO" id="GO:0047869">
    <property type="term" value="F:dimethylpropiothetin dethiomethylase activity"/>
    <property type="evidence" value="ECO:0007669"/>
    <property type="project" value="InterPro"/>
</dbReference>
<evidence type="ECO:0000313" key="2">
    <source>
        <dbReference type="Proteomes" id="UP000319255"/>
    </source>
</evidence>
<evidence type="ECO:0000313" key="1">
    <source>
        <dbReference type="EMBL" id="TPE51760.1"/>
    </source>
</evidence>
<dbReference type="InterPro" id="IPR031723">
    <property type="entry name" value="DMSP_lyase"/>
</dbReference>
<dbReference type="SUPFAM" id="SSF51182">
    <property type="entry name" value="RmlC-like cupins"/>
    <property type="match status" value="1"/>
</dbReference>
<dbReference type="Proteomes" id="UP000319255">
    <property type="component" value="Unassembled WGS sequence"/>
</dbReference>